<comment type="caution">
    <text evidence="2">The sequence shown here is derived from an EMBL/GenBank/DDBJ whole genome shotgun (WGS) entry which is preliminary data.</text>
</comment>
<accession>A0A943EJC8</accession>
<name>A0A943EJC8_9FIRM</name>
<dbReference type="InterPro" id="IPR046678">
    <property type="entry name" value="DUF6548"/>
</dbReference>
<dbReference type="AlphaFoldDB" id="A0A943EJC8"/>
<evidence type="ECO:0000313" key="2">
    <source>
        <dbReference type="EMBL" id="MBS5587491.1"/>
    </source>
</evidence>
<protein>
    <submittedName>
        <fullName evidence="2">Uncharacterized protein</fullName>
    </submittedName>
</protein>
<keyword evidence="1" id="KW-1133">Transmembrane helix</keyword>
<dbReference type="RefSeq" id="WP_297671341.1">
    <property type="nucleotide sequence ID" value="NZ_JAGZCC010000005.1"/>
</dbReference>
<keyword evidence="1" id="KW-0472">Membrane</keyword>
<dbReference type="EMBL" id="JAGZCC010000005">
    <property type="protein sequence ID" value="MBS5587491.1"/>
    <property type="molecule type" value="Genomic_DNA"/>
</dbReference>
<keyword evidence="1" id="KW-0812">Transmembrane</keyword>
<evidence type="ECO:0000313" key="3">
    <source>
        <dbReference type="Proteomes" id="UP000751224"/>
    </source>
</evidence>
<organism evidence="2 3">
    <name type="scientific">Thomasclavelia spiroformis</name>
    <dbReference type="NCBI Taxonomy" id="29348"/>
    <lineage>
        <taxon>Bacteria</taxon>
        <taxon>Bacillati</taxon>
        <taxon>Bacillota</taxon>
        <taxon>Erysipelotrichia</taxon>
        <taxon>Erysipelotrichales</taxon>
        <taxon>Coprobacillaceae</taxon>
        <taxon>Thomasclavelia</taxon>
    </lineage>
</organism>
<evidence type="ECO:0000256" key="1">
    <source>
        <dbReference type="SAM" id="Phobius"/>
    </source>
</evidence>
<feature type="transmembrane region" description="Helical" evidence="1">
    <location>
        <begin position="137"/>
        <end position="155"/>
    </location>
</feature>
<sequence length="161" mass="19452">MTKVEIEFLEEYKRLDKLCQDMLSTLQGVSEYINRMELLFDQGEQFVDEWTINYKMLKHLRWLRNRIVHSVEETECSLKEIEMITNFYHQILIQQDPLALLHKINRKLYKNKTTNQVKNKKMLNYINIDNSSKITTFIIKVLIIIVVLFIIYSRYTKLCII</sequence>
<reference evidence="2" key="1">
    <citation type="submission" date="2021-02" db="EMBL/GenBank/DDBJ databases">
        <title>Infant gut strain persistence is associated with maternal origin, phylogeny, and functional potential including surface adhesion and iron acquisition.</title>
        <authorList>
            <person name="Lou Y.C."/>
        </authorList>
    </citation>
    <scope>NUCLEOTIDE SEQUENCE</scope>
    <source>
        <strain evidence="2">L3_108_000G1_dasL3_108_000G1_metabat.metabat.11</strain>
    </source>
</reference>
<gene>
    <name evidence="2" type="ORF">KHX14_01540</name>
</gene>
<dbReference type="Proteomes" id="UP000751224">
    <property type="component" value="Unassembled WGS sequence"/>
</dbReference>
<dbReference type="Pfam" id="PF20185">
    <property type="entry name" value="DUF6548"/>
    <property type="match status" value="1"/>
</dbReference>
<proteinExistence type="predicted"/>